<gene>
    <name evidence="1" type="ORF">S01H4_37410</name>
</gene>
<sequence>MNKDLPYLKCLKCGKRIYADQIRYKENNTIVICPHCQARNIVRFHKGNGGILISEFRGLDKK</sequence>
<proteinExistence type="predicted"/>
<name>X1D4J4_9ZZZZ</name>
<accession>X1D4J4</accession>
<comment type="caution">
    <text evidence="1">The sequence shown here is derived from an EMBL/GenBank/DDBJ whole genome shotgun (WGS) entry which is preliminary data.</text>
</comment>
<organism evidence="1">
    <name type="scientific">marine sediment metagenome</name>
    <dbReference type="NCBI Taxonomy" id="412755"/>
    <lineage>
        <taxon>unclassified sequences</taxon>
        <taxon>metagenomes</taxon>
        <taxon>ecological metagenomes</taxon>
    </lineage>
</organism>
<dbReference type="AlphaFoldDB" id="X1D4J4"/>
<evidence type="ECO:0000313" key="1">
    <source>
        <dbReference type="EMBL" id="GAH00014.1"/>
    </source>
</evidence>
<reference evidence="1" key="1">
    <citation type="journal article" date="2014" name="Front. Microbiol.">
        <title>High frequency of phylogenetically diverse reductive dehalogenase-homologous genes in deep subseafloor sedimentary metagenomes.</title>
        <authorList>
            <person name="Kawai M."/>
            <person name="Futagami T."/>
            <person name="Toyoda A."/>
            <person name="Takaki Y."/>
            <person name="Nishi S."/>
            <person name="Hori S."/>
            <person name="Arai W."/>
            <person name="Tsubouchi T."/>
            <person name="Morono Y."/>
            <person name="Uchiyama I."/>
            <person name="Ito T."/>
            <person name="Fujiyama A."/>
            <person name="Inagaki F."/>
            <person name="Takami H."/>
        </authorList>
    </citation>
    <scope>NUCLEOTIDE SEQUENCE</scope>
    <source>
        <strain evidence="1">Expedition CK06-06</strain>
    </source>
</reference>
<dbReference type="EMBL" id="BART01020094">
    <property type="protein sequence ID" value="GAH00014.1"/>
    <property type="molecule type" value="Genomic_DNA"/>
</dbReference>
<protein>
    <submittedName>
        <fullName evidence="1">Uncharacterized protein</fullName>
    </submittedName>
</protein>